<name>C8VXD9_DESAS</name>
<dbReference type="PANTHER" id="PTHR43342:SF2">
    <property type="entry name" value="POTENTIAL NAD-REDUCING HYDROGENASE SUBUNIT"/>
    <property type="match status" value="1"/>
</dbReference>
<evidence type="ECO:0000256" key="4">
    <source>
        <dbReference type="SAM" id="MobiDB-lite"/>
    </source>
</evidence>
<dbReference type="HOGENOM" id="CLU_054362_2_1_9"/>
<keyword evidence="3" id="KW-0411">Iron-sulfur</keyword>
<sequence>MEIEAGERCSSCGQENAPIFKNPLPGEKQDELVTAAKNKASLYAELDKLLELYGRERGELIRVLYGAQKIFGYLPPEVQAYIAAKMDIPISEVNGVVTFYTLFVTEPRGRHTVRVCTGTACYVKGAADIMDKFKQELKLDGRETGEDGLFTLTSTRCIGACGMAPVLTVDEEVYGNLTAKDVITILEKYRSDPVAAGSGTAAAEKAEIQPEARANENHDQVH</sequence>
<dbReference type="Proteomes" id="UP000002217">
    <property type="component" value="Chromosome"/>
</dbReference>
<dbReference type="EMBL" id="CP001720">
    <property type="protein sequence ID" value="ACV64535.1"/>
    <property type="molecule type" value="Genomic_DNA"/>
</dbReference>
<feature type="compositionally biased region" description="Basic and acidic residues" evidence="4">
    <location>
        <begin position="204"/>
        <end position="222"/>
    </location>
</feature>
<organism evidence="5 6">
    <name type="scientific">Desulfofarcimen acetoxidans (strain ATCC 49208 / DSM 771 / KCTC 5769 / VKM B-1644 / 5575)</name>
    <name type="common">Desulfotomaculum acetoxidans</name>
    <dbReference type="NCBI Taxonomy" id="485916"/>
    <lineage>
        <taxon>Bacteria</taxon>
        <taxon>Bacillati</taxon>
        <taxon>Bacillota</taxon>
        <taxon>Clostridia</taxon>
        <taxon>Eubacteriales</taxon>
        <taxon>Peptococcaceae</taxon>
        <taxon>Desulfofarcimen</taxon>
    </lineage>
</organism>
<dbReference type="InterPro" id="IPR041921">
    <property type="entry name" value="NuoE_N"/>
</dbReference>
<dbReference type="InterPro" id="IPR028431">
    <property type="entry name" value="NADP_DH_HndA-like"/>
</dbReference>
<dbReference type="InterPro" id="IPR042128">
    <property type="entry name" value="NuoE_dom"/>
</dbReference>
<dbReference type="GO" id="GO:0046872">
    <property type="term" value="F:metal ion binding"/>
    <property type="evidence" value="ECO:0007669"/>
    <property type="project" value="UniProtKB-KW"/>
</dbReference>
<dbReference type="Gene3D" id="3.40.30.10">
    <property type="entry name" value="Glutaredoxin"/>
    <property type="match status" value="1"/>
</dbReference>
<gene>
    <name evidence="5" type="ordered locus">Dtox_3831</name>
</gene>
<evidence type="ECO:0000313" key="6">
    <source>
        <dbReference type="Proteomes" id="UP000002217"/>
    </source>
</evidence>
<keyword evidence="6" id="KW-1185">Reference proteome</keyword>
<dbReference type="eggNOG" id="COG1905">
    <property type="taxonomic scope" value="Bacteria"/>
</dbReference>
<dbReference type="InterPro" id="IPR036249">
    <property type="entry name" value="Thioredoxin-like_sf"/>
</dbReference>
<protein>
    <submittedName>
        <fullName evidence="5">NADH dehydrogenase (Ubiquinone) 24 kDa subunit</fullName>
    </submittedName>
</protein>
<dbReference type="KEGG" id="dae:Dtox_3831"/>
<dbReference type="RefSeq" id="WP_015759217.1">
    <property type="nucleotide sequence ID" value="NC_013216.1"/>
</dbReference>
<evidence type="ECO:0000256" key="1">
    <source>
        <dbReference type="ARBA" id="ARBA00022723"/>
    </source>
</evidence>
<dbReference type="STRING" id="485916.Dtox_3831"/>
<keyword evidence="2" id="KW-0408">Iron</keyword>
<dbReference type="Gene3D" id="1.10.10.1590">
    <property type="entry name" value="NADH-quinone oxidoreductase subunit E"/>
    <property type="match status" value="1"/>
</dbReference>
<feature type="region of interest" description="Disordered" evidence="4">
    <location>
        <begin position="200"/>
        <end position="222"/>
    </location>
</feature>
<dbReference type="CDD" id="cd03064">
    <property type="entry name" value="TRX_Fd_NuoE"/>
    <property type="match status" value="1"/>
</dbReference>
<dbReference type="SUPFAM" id="SSF52833">
    <property type="entry name" value="Thioredoxin-like"/>
    <property type="match status" value="1"/>
</dbReference>
<keyword evidence="1" id="KW-0479">Metal-binding</keyword>
<dbReference type="GO" id="GO:0051536">
    <property type="term" value="F:iron-sulfur cluster binding"/>
    <property type="evidence" value="ECO:0007669"/>
    <property type="project" value="UniProtKB-KW"/>
</dbReference>
<dbReference type="PANTHER" id="PTHR43342">
    <property type="entry name" value="NADH-QUINONE OXIDOREDUCTASE, E SUBUNIT"/>
    <property type="match status" value="1"/>
</dbReference>
<accession>C8VXD9</accession>
<dbReference type="OrthoDB" id="9807941at2"/>
<reference evidence="5 6" key="1">
    <citation type="journal article" date="2009" name="Stand. Genomic Sci.">
        <title>Complete genome sequence of Desulfotomaculum acetoxidans type strain (5575).</title>
        <authorList>
            <person name="Spring S."/>
            <person name="Lapidus A."/>
            <person name="Schroder M."/>
            <person name="Gleim D."/>
            <person name="Sims D."/>
            <person name="Meincke L."/>
            <person name="Glavina Del Rio T."/>
            <person name="Tice H."/>
            <person name="Copeland A."/>
            <person name="Cheng J.F."/>
            <person name="Lucas S."/>
            <person name="Chen F."/>
            <person name="Nolan M."/>
            <person name="Bruce D."/>
            <person name="Goodwin L."/>
            <person name="Pitluck S."/>
            <person name="Ivanova N."/>
            <person name="Mavromatis K."/>
            <person name="Mikhailova N."/>
            <person name="Pati A."/>
            <person name="Chen A."/>
            <person name="Palaniappan K."/>
            <person name="Land M."/>
            <person name="Hauser L."/>
            <person name="Chang Y.J."/>
            <person name="Jeffries C.D."/>
            <person name="Chain P."/>
            <person name="Saunders E."/>
            <person name="Brettin T."/>
            <person name="Detter J.C."/>
            <person name="Goker M."/>
            <person name="Bristow J."/>
            <person name="Eisen J.A."/>
            <person name="Markowitz V."/>
            <person name="Hugenholtz P."/>
            <person name="Kyrpides N.C."/>
            <person name="Klenk H.P."/>
            <person name="Han C."/>
        </authorList>
    </citation>
    <scope>NUCLEOTIDE SEQUENCE [LARGE SCALE GENOMIC DNA]</scope>
    <source>
        <strain evidence="6">ATCC 49208 / DSM 771 / VKM B-1644</strain>
    </source>
</reference>
<evidence type="ECO:0000256" key="2">
    <source>
        <dbReference type="ARBA" id="ARBA00023004"/>
    </source>
</evidence>
<keyword evidence="5" id="KW-0830">Ubiquinone</keyword>
<evidence type="ECO:0000256" key="3">
    <source>
        <dbReference type="ARBA" id="ARBA00023014"/>
    </source>
</evidence>
<dbReference type="AlphaFoldDB" id="C8VXD9"/>
<dbReference type="Pfam" id="PF01257">
    <property type="entry name" value="2Fe-2S_thioredx"/>
    <property type="match status" value="1"/>
</dbReference>
<proteinExistence type="predicted"/>
<evidence type="ECO:0000313" key="5">
    <source>
        <dbReference type="EMBL" id="ACV64535.1"/>
    </source>
</evidence>